<keyword evidence="2" id="KW-1185">Reference proteome</keyword>
<evidence type="ECO:0008006" key="3">
    <source>
        <dbReference type="Google" id="ProtNLM"/>
    </source>
</evidence>
<dbReference type="RefSeq" id="WP_067411195.1">
    <property type="nucleotide sequence ID" value="NZ_LNTY01000006.1"/>
</dbReference>
<dbReference type="AlphaFoldDB" id="A0A135ICP4"/>
<sequence>MKKRYSHRGHQIESHGDLYTSIVNGKSVSGSLLGVKQCIDWWCDTRIFRRPSEFGRQDFRAAQTARAESYKGFQIMSDEKQPGQWYIFVRGQLIKGALPMIKNYIDTHSLVR</sequence>
<name>A0A135ICP4_9GAMM</name>
<dbReference type="STRING" id="294935.ATN88_05955"/>
<organism evidence="1 2">
    <name type="scientific">Enterovibrio coralii</name>
    <dbReference type="NCBI Taxonomy" id="294935"/>
    <lineage>
        <taxon>Bacteria</taxon>
        <taxon>Pseudomonadati</taxon>
        <taxon>Pseudomonadota</taxon>
        <taxon>Gammaproteobacteria</taxon>
        <taxon>Vibrionales</taxon>
        <taxon>Vibrionaceae</taxon>
        <taxon>Enterovibrio</taxon>
    </lineage>
</organism>
<dbReference type="EMBL" id="LNTY01000006">
    <property type="protein sequence ID" value="KXF83232.1"/>
    <property type="molecule type" value="Genomic_DNA"/>
</dbReference>
<dbReference type="InterPro" id="IPR021753">
    <property type="entry name" value="DUF3319"/>
</dbReference>
<dbReference type="OrthoDB" id="5872855at2"/>
<evidence type="ECO:0000313" key="1">
    <source>
        <dbReference type="EMBL" id="KXF83232.1"/>
    </source>
</evidence>
<comment type="caution">
    <text evidence="1">The sequence shown here is derived from an EMBL/GenBank/DDBJ whole genome shotgun (WGS) entry which is preliminary data.</text>
</comment>
<dbReference type="Proteomes" id="UP000070529">
    <property type="component" value="Unassembled WGS sequence"/>
</dbReference>
<gene>
    <name evidence="1" type="ORF">ATN88_05955</name>
</gene>
<dbReference type="Pfam" id="PF11782">
    <property type="entry name" value="DUF3319"/>
    <property type="match status" value="1"/>
</dbReference>
<accession>A0A135ICP4</accession>
<reference evidence="1 2" key="1">
    <citation type="submission" date="2015-11" db="EMBL/GenBank/DDBJ databases">
        <title>Genomic Taxonomy of the Vibrionaceae.</title>
        <authorList>
            <person name="Gomez-Gil B."/>
            <person name="Enciso-Ibarra J."/>
        </authorList>
    </citation>
    <scope>NUCLEOTIDE SEQUENCE [LARGE SCALE GENOMIC DNA]</scope>
    <source>
        <strain evidence="1 2">CAIM 912</strain>
    </source>
</reference>
<evidence type="ECO:0000313" key="2">
    <source>
        <dbReference type="Proteomes" id="UP000070529"/>
    </source>
</evidence>
<proteinExistence type="predicted"/>
<protein>
    <recommendedName>
        <fullName evidence="3">DUF3319 domain-containing protein</fullName>
    </recommendedName>
</protein>